<dbReference type="NCBIfam" id="TIGR01730">
    <property type="entry name" value="RND_mfp"/>
    <property type="match status" value="1"/>
</dbReference>
<dbReference type="EMBL" id="LFJJ01000149">
    <property type="protein sequence ID" value="KND59221.1"/>
    <property type="molecule type" value="Genomic_DNA"/>
</dbReference>
<dbReference type="SUPFAM" id="SSF111369">
    <property type="entry name" value="HlyD-like secretion proteins"/>
    <property type="match status" value="1"/>
</dbReference>
<comment type="similarity">
    <text evidence="1">Belongs to the membrane fusion protein (MFP) (TC 8.A.1) family.</text>
</comment>
<dbReference type="OrthoDB" id="8992784at2"/>
<organism evidence="3 4">
    <name type="scientific">Candidatus Burkholderia verschuerenii</name>
    <dbReference type="NCBI Taxonomy" id="242163"/>
    <lineage>
        <taxon>Bacteria</taxon>
        <taxon>Pseudomonadati</taxon>
        <taxon>Pseudomonadota</taxon>
        <taxon>Betaproteobacteria</taxon>
        <taxon>Burkholderiales</taxon>
        <taxon>Burkholderiaceae</taxon>
        <taxon>Burkholderia</taxon>
    </lineage>
</organism>
<dbReference type="InterPro" id="IPR006143">
    <property type="entry name" value="RND_pump_MFP"/>
</dbReference>
<dbReference type="PANTHER" id="PTHR30469:SF15">
    <property type="entry name" value="HLYD FAMILY OF SECRETION PROTEINS"/>
    <property type="match status" value="1"/>
</dbReference>
<evidence type="ECO:0000313" key="3">
    <source>
        <dbReference type="EMBL" id="KND59221.1"/>
    </source>
</evidence>
<dbReference type="Gene3D" id="2.40.30.170">
    <property type="match status" value="1"/>
</dbReference>
<dbReference type="RefSeq" id="WP_050454948.1">
    <property type="nucleotide sequence ID" value="NZ_LFJJ01000149.1"/>
</dbReference>
<feature type="chain" id="PRO_5005544181" evidence="2">
    <location>
        <begin position="23"/>
        <end position="356"/>
    </location>
</feature>
<protein>
    <submittedName>
        <fullName evidence="3">Membrane-fusion protein</fullName>
    </submittedName>
</protein>
<keyword evidence="2" id="KW-0732">Signal</keyword>
<reference evidence="4" key="1">
    <citation type="submission" date="2015-06" db="EMBL/GenBank/DDBJ databases">
        <title>Comparative genomics of Burkholderia leaf nodule symbionts.</title>
        <authorList>
            <person name="Carlier A."/>
            <person name="Eberl L."/>
            <person name="Pinto-Carbo M."/>
        </authorList>
    </citation>
    <scope>NUCLEOTIDE SEQUENCE [LARGE SCALE GENOMIC DNA]</scope>
    <source>
        <strain evidence="4">UZHbot4</strain>
    </source>
</reference>
<gene>
    <name evidence="3" type="ORF">BVER_01074</name>
</gene>
<keyword evidence="4" id="KW-1185">Reference proteome</keyword>
<dbReference type="Gene3D" id="1.10.287.470">
    <property type="entry name" value="Helix hairpin bin"/>
    <property type="match status" value="1"/>
</dbReference>
<accession>A0A0L0MAA0</accession>
<evidence type="ECO:0000256" key="1">
    <source>
        <dbReference type="ARBA" id="ARBA00009477"/>
    </source>
</evidence>
<evidence type="ECO:0000313" key="4">
    <source>
        <dbReference type="Proteomes" id="UP000036959"/>
    </source>
</evidence>
<dbReference type="PANTHER" id="PTHR30469">
    <property type="entry name" value="MULTIDRUG RESISTANCE PROTEIN MDTA"/>
    <property type="match status" value="1"/>
</dbReference>
<dbReference type="GO" id="GO:1990281">
    <property type="term" value="C:efflux pump complex"/>
    <property type="evidence" value="ECO:0007669"/>
    <property type="project" value="TreeGrafter"/>
</dbReference>
<name>A0A0L0MAA0_9BURK</name>
<dbReference type="PATRIC" id="fig|242163.4.peg.1554"/>
<proteinExistence type="inferred from homology"/>
<comment type="caution">
    <text evidence="3">The sequence shown here is derived from an EMBL/GenBank/DDBJ whole genome shotgun (WGS) entry which is preliminary data.</text>
</comment>
<sequence>MPNRFIYVAALLCVALSNPLFADEPSVAVQTVAPQRGVIAQPVHAYGVVDASASNLVTVNLPYVARVMRMLAQSGQRVARGTPLFVVQADPAAALGFVQARSAATLVQDEMARTQSLYDKGLATASQLAVAKKAAQDAQETLSAQQKLGATLGDKTVTATEAGVVLQVQAGNGDQVQAGAPILQIAGSGGARGNVMLGVEPADAARLHAGDPLTLNGLSTPLADASIKGSVVLVGASIDPQTQLVDVAANVPLTGTAFIPGTRTGADISTSEGSHWIVPRNALLKDGKGAYVYQIAKNKHAHRVNVALKVENGARYGVDGPLDAALPLVVSGNYELADGMTVRTQATPAEQGSASR</sequence>
<dbReference type="GO" id="GO:0015562">
    <property type="term" value="F:efflux transmembrane transporter activity"/>
    <property type="evidence" value="ECO:0007669"/>
    <property type="project" value="TreeGrafter"/>
</dbReference>
<evidence type="ECO:0000256" key="2">
    <source>
        <dbReference type="SAM" id="SignalP"/>
    </source>
</evidence>
<dbReference type="Gene3D" id="2.40.50.100">
    <property type="match status" value="1"/>
</dbReference>
<dbReference type="Proteomes" id="UP000036959">
    <property type="component" value="Unassembled WGS sequence"/>
</dbReference>
<dbReference type="AlphaFoldDB" id="A0A0L0MAA0"/>
<dbReference type="Gene3D" id="2.40.420.20">
    <property type="match status" value="1"/>
</dbReference>
<feature type="signal peptide" evidence="2">
    <location>
        <begin position="1"/>
        <end position="22"/>
    </location>
</feature>